<evidence type="ECO:0000313" key="2">
    <source>
        <dbReference type="Proteomes" id="UP001195483"/>
    </source>
</evidence>
<gene>
    <name evidence="1" type="ORF">CHS0354_027097</name>
</gene>
<name>A0AAE0VM40_9BIVA</name>
<reference evidence="1" key="2">
    <citation type="journal article" date="2021" name="Genome Biol. Evol.">
        <title>Developing a high-quality reference genome for a parasitic bivalve with doubly uniparental inheritance (Bivalvia: Unionida).</title>
        <authorList>
            <person name="Smith C.H."/>
        </authorList>
    </citation>
    <scope>NUCLEOTIDE SEQUENCE</scope>
    <source>
        <strain evidence="1">CHS0354</strain>
        <tissue evidence="1">Mantle</tissue>
    </source>
</reference>
<reference evidence="1" key="1">
    <citation type="journal article" date="2021" name="Genome Biol. Evol.">
        <title>A High-Quality Reference Genome for a Parasitic Bivalve with Doubly Uniparental Inheritance (Bivalvia: Unionida).</title>
        <authorList>
            <person name="Smith C.H."/>
        </authorList>
    </citation>
    <scope>NUCLEOTIDE SEQUENCE</scope>
    <source>
        <strain evidence="1">CHS0354</strain>
    </source>
</reference>
<dbReference type="EMBL" id="JAEAOA010001621">
    <property type="protein sequence ID" value="KAK3582974.1"/>
    <property type="molecule type" value="Genomic_DNA"/>
</dbReference>
<evidence type="ECO:0000313" key="1">
    <source>
        <dbReference type="EMBL" id="KAK3582974.1"/>
    </source>
</evidence>
<keyword evidence="2" id="KW-1185">Reference proteome</keyword>
<accession>A0AAE0VM40</accession>
<reference evidence="1" key="3">
    <citation type="submission" date="2023-05" db="EMBL/GenBank/DDBJ databases">
        <authorList>
            <person name="Smith C.H."/>
        </authorList>
    </citation>
    <scope>NUCLEOTIDE SEQUENCE</scope>
    <source>
        <strain evidence="1">CHS0354</strain>
        <tissue evidence="1">Mantle</tissue>
    </source>
</reference>
<proteinExistence type="predicted"/>
<protein>
    <submittedName>
        <fullName evidence="1">Uncharacterized protein</fullName>
    </submittedName>
</protein>
<organism evidence="1 2">
    <name type="scientific">Potamilus streckersoni</name>
    <dbReference type="NCBI Taxonomy" id="2493646"/>
    <lineage>
        <taxon>Eukaryota</taxon>
        <taxon>Metazoa</taxon>
        <taxon>Spiralia</taxon>
        <taxon>Lophotrochozoa</taxon>
        <taxon>Mollusca</taxon>
        <taxon>Bivalvia</taxon>
        <taxon>Autobranchia</taxon>
        <taxon>Heteroconchia</taxon>
        <taxon>Palaeoheterodonta</taxon>
        <taxon>Unionida</taxon>
        <taxon>Unionoidea</taxon>
        <taxon>Unionidae</taxon>
        <taxon>Ambleminae</taxon>
        <taxon>Lampsilini</taxon>
        <taxon>Potamilus</taxon>
    </lineage>
</organism>
<sequence length="103" mass="11377">MNPTHIQDKDSPYLLSRRVDGTTQSIASPRVRDYSHVGAPDSLDGWKEVRDPAEGAKCEWLFDLFYIKSMSGALRSAGSTEVKADFRLSAMHLLHSALFGHGA</sequence>
<dbReference type="Proteomes" id="UP001195483">
    <property type="component" value="Unassembled WGS sequence"/>
</dbReference>
<comment type="caution">
    <text evidence="1">The sequence shown here is derived from an EMBL/GenBank/DDBJ whole genome shotgun (WGS) entry which is preliminary data.</text>
</comment>
<dbReference type="AlphaFoldDB" id="A0AAE0VM40"/>